<dbReference type="EMBL" id="BARW01007935">
    <property type="protein sequence ID" value="GAI78229.1"/>
    <property type="molecule type" value="Genomic_DNA"/>
</dbReference>
<reference evidence="1" key="1">
    <citation type="journal article" date="2014" name="Front. Microbiol.">
        <title>High frequency of phylogenetically diverse reductive dehalogenase-homologous genes in deep subseafloor sedimentary metagenomes.</title>
        <authorList>
            <person name="Kawai M."/>
            <person name="Futagami T."/>
            <person name="Toyoda A."/>
            <person name="Takaki Y."/>
            <person name="Nishi S."/>
            <person name="Hori S."/>
            <person name="Arai W."/>
            <person name="Tsubouchi T."/>
            <person name="Morono Y."/>
            <person name="Uchiyama I."/>
            <person name="Ito T."/>
            <person name="Fujiyama A."/>
            <person name="Inagaki F."/>
            <person name="Takami H."/>
        </authorList>
    </citation>
    <scope>NUCLEOTIDE SEQUENCE</scope>
    <source>
        <strain evidence="1">Expedition CK06-06</strain>
    </source>
</reference>
<sequence>ARDDLIFFIKEGKISATDEIYHPCLKEWERVEEVSELKKFIEEVGEKKESEINIDEAFKVIDYKVCPKCGMQNLKTADSCTGCGYVYTDAPEDK</sequence>
<accession>X1TDV6</accession>
<gene>
    <name evidence="1" type="ORF">S12H4_16413</name>
</gene>
<evidence type="ECO:0000313" key="1">
    <source>
        <dbReference type="EMBL" id="GAI78229.1"/>
    </source>
</evidence>
<comment type="caution">
    <text evidence="1">The sequence shown here is derived from an EMBL/GenBank/DDBJ whole genome shotgun (WGS) entry which is preliminary data.</text>
</comment>
<protein>
    <recommendedName>
        <fullName evidence="2">Zinc ribbon domain-containing protein</fullName>
    </recommendedName>
</protein>
<organism evidence="1">
    <name type="scientific">marine sediment metagenome</name>
    <dbReference type="NCBI Taxonomy" id="412755"/>
    <lineage>
        <taxon>unclassified sequences</taxon>
        <taxon>metagenomes</taxon>
        <taxon>ecological metagenomes</taxon>
    </lineage>
</organism>
<dbReference type="AlphaFoldDB" id="X1TDV6"/>
<proteinExistence type="predicted"/>
<name>X1TDV6_9ZZZZ</name>
<feature type="non-terminal residue" evidence="1">
    <location>
        <position position="1"/>
    </location>
</feature>
<evidence type="ECO:0008006" key="2">
    <source>
        <dbReference type="Google" id="ProtNLM"/>
    </source>
</evidence>